<feature type="binding site" evidence="1">
    <location>
        <position position="35"/>
    </location>
    <ligand>
        <name>chlorophyll a</name>
        <dbReference type="ChEBI" id="CHEBI:58416"/>
        <label>1</label>
    </ligand>
</feature>
<keyword evidence="1 2" id="KW-0148">Chlorophyll</keyword>
<keyword evidence="2" id="KW-0157">Chromophore</keyword>
<dbReference type="GO" id="GO:0009765">
    <property type="term" value="P:photosynthesis, light harvesting"/>
    <property type="evidence" value="ECO:0007669"/>
    <property type="project" value="InterPro"/>
</dbReference>
<dbReference type="SUPFAM" id="SSF103511">
    <property type="entry name" value="Chlorophyll a-b binding protein"/>
    <property type="match status" value="1"/>
</dbReference>
<keyword evidence="4" id="KW-1185">Reference proteome</keyword>
<keyword evidence="2" id="KW-0602">Photosynthesis</keyword>
<comment type="caution">
    <text evidence="3">The sequence shown here is derived from an EMBL/GenBank/DDBJ whole genome shotgun (WGS) entry which is preliminary data.</text>
</comment>
<sequence>MLGALGCVIPKVLSKTRVKFKAGSQIFSKEVVDYLGNFGLVHAHSIVAIWACQVVFMGTVEEYKVARVSSTRLC</sequence>
<evidence type="ECO:0000313" key="4">
    <source>
        <dbReference type="Proteomes" id="UP000077202"/>
    </source>
</evidence>
<feature type="binding site" description="axial binding residue" evidence="1">
    <location>
        <position position="53"/>
    </location>
    <ligand>
        <name>chlorophyll b</name>
        <dbReference type="ChEBI" id="CHEBI:61721"/>
        <label>1</label>
    </ligand>
    <ligandPart>
        <name>Mg</name>
        <dbReference type="ChEBI" id="CHEBI:25107"/>
    </ligandPart>
</feature>
<dbReference type="EMBL" id="LVLJ01001673">
    <property type="protein sequence ID" value="OAE28755.1"/>
    <property type="molecule type" value="Genomic_DNA"/>
</dbReference>
<keyword evidence="2" id="KW-0934">Plastid</keyword>
<evidence type="ECO:0000256" key="2">
    <source>
        <dbReference type="RuleBase" id="RU363080"/>
    </source>
</evidence>
<feature type="binding site" description="axial binding residue" evidence="1">
    <location>
        <position position="41"/>
    </location>
    <ligand>
        <name>chlorophyll b</name>
        <dbReference type="ChEBI" id="CHEBI:61721"/>
        <label>1</label>
    </ligand>
    <ligandPart>
        <name>Mg</name>
        <dbReference type="ChEBI" id="CHEBI:25107"/>
    </ligandPart>
</feature>
<dbReference type="Proteomes" id="UP000077202">
    <property type="component" value="Unassembled WGS sequence"/>
</dbReference>
<dbReference type="GO" id="GO:0009535">
    <property type="term" value="C:chloroplast thylakoid membrane"/>
    <property type="evidence" value="ECO:0007669"/>
    <property type="project" value="UniProtKB-SubCell"/>
</dbReference>
<dbReference type="GO" id="GO:0009523">
    <property type="term" value="C:photosystem II"/>
    <property type="evidence" value="ECO:0007669"/>
    <property type="project" value="UniProtKB-KW"/>
</dbReference>
<comment type="function">
    <text evidence="2">The light-harvesting complex (LHC) functions as a light receptor, it captures and delivers excitation energy to photosystems with which it is closely associated.</text>
</comment>
<feature type="binding site" description="axial binding residue" evidence="1">
    <location>
        <position position="61"/>
    </location>
    <ligand>
        <name>chlorophyll b</name>
        <dbReference type="ChEBI" id="CHEBI:61721"/>
        <label>1</label>
    </ligand>
    <ligandPart>
        <name>Mg</name>
        <dbReference type="ChEBI" id="CHEBI:25107"/>
    </ligandPart>
</feature>
<evidence type="ECO:0000313" key="3">
    <source>
        <dbReference type="EMBL" id="OAE28755.1"/>
    </source>
</evidence>
<dbReference type="GO" id="GO:0016168">
    <property type="term" value="F:chlorophyll binding"/>
    <property type="evidence" value="ECO:0007669"/>
    <property type="project" value="UniProtKB-KW"/>
</dbReference>
<keyword evidence="2" id="KW-0604">Photosystem II</keyword>
<dbReference type="InterPro" id="IPR001344">
    <property type="entry name" value="Chloro_AB-bd_pln"/>
</dbReference>
<comment type="similarity">
    <text evidence="2">Belongs to the light-harvesting chlorophyll a/b-binding (LHC) protein family.</text>
</comment>
<gene>
    <name evidence="3" type="ORF">AXG93_2552s1010</name>
</gene>
<dbReference type="Gene3D" id="1.10.3460.10">
    <property type="entry name" value="Chlorophyll a/b binding protein domain"/>
    <property type="match status" value="1"/>
</dbReference>
<protein>
    <recommendedName>
        <fullName evidence="2">Chlorophyll a-b binding protein, chloroplastic</fullName>
    </recommendedName>
</protein>
<organism evidence="3 4">
    <name type="scientific">Marchantia polymorpha subsp. ruderalis</name>
    <dbReference type="NCBI Taxonomy" id="1480154"/>
    <lineage>
        <taxon>Eukaryota</taxon>
        <taxon>Viridiplantae</taxon>
        <taxon>Streptophyta</taxon>
        <taxon>Embryophyta</taxon>
        <taxon>Marchantiophyta</taxon>
        <taxon>Marchantiopsida</taxon>
        <taxon>Marchantiidae</taxon>
        <taxon>Marchantiales</taxon>
        <taxon>Marchantiaceae</taxon>
        <taxon>Marchantia</taxon>
    </lineage>
</organism>
<keyword evidence="2" id="KW-0793">Thylakoid</keyword>
<feature type="binding site" description="axial binding residue" evidence="1">
    <location>
        <position position="45"/>
    </location>
    <ligand>
        <name>chlorophyll b</name>
        <dbReference type="ChEBI" id="CHEBI:61721"/>
        <label>1</label>
    </ligand>
    <ligandPart>
        <name>Mg</name>
        <dbReference type="ChEBI" id="CHEBI:25107"/>
    </ligandPart>
</feature>
<feature type="binding site" evidence="1">
    <location>
        <position position="25"/>
    </location>
    <ligand>
        <name>chlorophyll a</name>
        <dbReference type="ChEBI" id="CHEBI:58416"/>
        <label>1</label>
    </ligand>
</feature>
<dbReference type="GO" id="GO:0009522">
    <property type="term" value="C:photosystem I"/>
    <property type="evidence" value="ECO:0007669"/>
    <property type="project" value="UniProtKB-KW"/>
</dbReference>
<dbReference type="AlphaFoldDB" id="A0A176W8L9"/>
<name>A0A176W8L9_MARPO</name>
<keyword evidence="2" id="KW-0603">Photosystem I</keyword>
<proteinExistence type="inferred from homology"/>
<dbReference type="PANTHER" id="PTHR21649">
    <property type="entry name" value="CHLOROPHYLL A/B BINDING PROTEIN"/>
    <property type="match status" value="1"/>
</dbReference>
<comment type="subcellular location">
    <subcellularLocation>
        <location evidence="2">Plastid</location>
        <location evidence="2">Chloroplast thylakoid membrane</location>
    </subcellularLocation>
</comment>
<evidence type="ECO:0000256" key="1">
    <source>
        <dbReference type="PIRSR" id="PIRSR601344-1"/>
    </source>
</evidence>
<accession>A0A176W8L9</accession>
<keyword evidence="2" id="KW-0150">Chloroplast</keyword>
<reference evidence="3" key="1">
    <citation type="submission" date="2016-03" db="EMBL/GenBank/DDBJ databases">
        <title>Mechanisms controlling the formation of the plant cell surface in tip-growing cells are functionally conserved among land plants.</title>
        <authorList>
            <person name="Honkanen S."/>
            <person name="Jones V.A."/>
            <person name="Morieri G."/>
            <person name="Champion C."/>
            <person name="Hetherington A.J."/>
            <person name="Kelly S."/>
            <person name="Saint-Marcoux D."/>
            <person name="Proust H."/>
            <person name="Prescott H."/>
            <person name="Dolan L."/>
        </authorList>
    </citation>
    <scope>NUCLEOTIDE SEQUENCE [LARGE SCALE GENOMIC DNA]</scope>
    <source>
        <tissue evidence="3">Whole gametophyte</tissue>
    </source>
</reference>